<protein>
    <submittedName>
        <fullName evidence="5">LexA family transcriptional regulator</fullName>
    </submittedName>
</protein>
<name>A0A3N4PJV0_9FLAO</name>
<evidence type="ECO:0000256" key="3">
    <source>
        <dbReference type="ARBA" id="ARBA00023163"/>
    </source>
</evidence>
<dbReference type="InterPro" id="IPR015927">
    <property type="entry name" value="Peptidase_S24_S26A/B/C"/>
</dbReference>
<dbReference type="Gene3D" id="2.10.109.10">
    <property type="entry name" value="Umud Fragment, subunit A"/>
    <property type="match status" value="1"/>
</dbReference>
<comment type="caution">
    <text evidence="5">The sequence shown here is derived from an EMBL/GenBank/DDBJ whole genome shotgun (WGS) entry which is preliminary data.</text>
</comment>
<evidence type="ECO:0000313" key="5">
    <source>
        <dbReference type="EMBL" id="RPD99883.1"/>
    </source>
</evidence>
<dbReference type="Pfam" id="PF00717">
    <property type="entry name" value="Peptidase_S24"/>
    <property type="match status" value="1"/>
</dbReference>
<dbReference type="InterPro" id="IPR001387">
    <property type="entry name" value="Cro/C1-type_HTH"/>
</dbReference>
<dbReference type="InterPro" id="IPR010982">
    <property type="entry name" value="Lambda_DNA-bd_dom_sf"/>
</dbReference>
<keyword evidence="3" id="KW-0804">Transcription</keyword>
<feature type="domain" description="HTH cro/C1-type" evidence="4">
    <location>
        <begin position="10"/>
        <end position="64"/>
    </location>
</feature>
<dbReference type="Proteomes" id="UP000270856">
    <property type="component" value="Unassembled WGS sequence"/>
</dbReference>
<dbReference type="SUPFAM" id="SSF47413">
    <property type="entry name" value="lambda repressor-like DNA-binding domains"/>
    <property type="match status" value="1"/>
</dbReference>
<dbReference type="InterPro" id="IPR039418">
    <property type="entry name" value="LexA-like"/>
</dbReference>
<sequence>MSNKYIQTNIRHLRKLKGFSQEHFAEELKWTRSMVGSYEEGRSEPPIDKLIELSAYFEIPIDILIKNNLSLAKETSFIEVGNKRVLFPITVNEKNEDLIEIIPTETTAGYLNGYADPEYIEQLQKIKLPFLPTGTHRAFPIKGDSMLPVKDGSFIVAKFIEDINDVKDGRTYVVLTKEDGLVYKRVYNRIKDRKSLLLYSDNKKYAPYEVKIEDVLELWQFTCCINTQEYSKEELKLSSIINMFQELKVELKSISNFNDLAP</sequence>
<organism evidence="5 6">
    <name type="scientific">Aureibaculum marinum</name>
    <dbReference type="NCBI Taxonomy" id="2487930"/>
    <lineage>
        <taxon>Bacteria</taxon>
        <taxon>Pseudomonadati</taxon>
        <taxon>Bacteroidota</taxon>
        <taxon>Flavobacteriia</taxon>
        <taxon>Flavobacteriales</taxon>
        <taxon>Flavobacteriaceae</taxon>
        <taxon>Aureibaculum</taxon>
    </lineage>
</organism>
<evidence type="ECO:0000313" key="6">
    <source>
        <dbReference type="Proteomes" id="UP000270856"/>
    </source>
</evidence>
<keyword evidence="2" id="KW-0238">DNA-binding</keyword>
<reference evidence="5 6" key="1">
    <citation type="submission" date="2018-11" db="EMBL/GenBank/DDBJ databases">
        <title>Aureibaculum marinum gen. nov., sp. nov., a member of the family Flavobacteriaceae isolated from the Bohai Sea.</title>
        <authorList>
            <person name="Ji X."/>
        </authorList>
    </citation>
    <scope>NUCLEOTIDE SEQUENCE [LARGE SCALE GENOMIC DNA]</scope>
    <source>
        <strain evidence="5 6">BH-SD17</strain>
    </source>
</reference>
<dbReference type="AlphaFoldDB" id="A0A3N4PJV0"/>
<dbReference type="PROSITE" id="PS50943">
    <property type="entry name" value="HTH_CROC1"/>
    <property type="match status" value="1"/>
</dbReference>
<dbReference type="SMART" id="SM00530">
    <property type="entry name" value="HTH_XRE"/>
    <property type="match status" value="1"/>
</dbReference>
<dbReference type="PANTHER" id="PTHR40661:SF1">
    <property type="entry name" value="HTH CRO_C1-TYPE DOMAIN-CONTAINING PROTEIN"/>
    <property type="match status" value="1"/>
</dbReference>
<dbReference type="SUPFAM" id="SSF51306">
    <property type="entry name" value="LexA/Signal peptidase"/>
    <property type="match status" value="1"/>
</dbReference>
<keyword evidence="1" id="KW-0805">Transcription regulation</keyword>
<dbReference type="Gene3D" id="1.10.260.40">
    <property type="entry name" value="lambda repressor-like DNA-binding domains"/>
    <property type="match status" value="1"/>
</dbReference>
<evidence type="ECO:0000259" key="4">
    <source>
        <dbReference type="PROSITE" id="PS50943"/>
    </source>
</evidence>
<dbReference type="CDD" id="cd06529">
    <property type="entry name" value="S24_LexA-like"/>
    <property type="match status" value="1"/>
</dbReference>
<accession>A0A3N4PJV0</accession>
<dbReference type="RefSeq" id="WP_123896027.1">
    <property type="nucleotide sequence ID" value="NZ_RPFJ01000002.1"/>
</dbReference>
<evidence type="ECO:0000256" key="2">
    <source>
        <dbReference type="ARBA" id="ARBA00023125"/>
    </source>
</evidence>
<dbReference type="OrthoDB" id="3831186at2"/>
<evidence type="ECO:0000256" key="1">
    <source>
        <dbReference type="ARBA" id="ARBA00023015"/>
    </source>
</evidence>
<dbReference type="CDD" id="cd00093">
    <property type="entry name" value="HTH_XRE"/>
    <property type="match status" value="1"/>
</dbReference>
<dbReference type="Pfam" id="PF01381">
    <property type="entry name" value="HTH_3"/>
    <property type="match status" value="1"/>
</dbReference>
<dbReference type="EMBL" id="RPFJ01000002">
    <property type="protein sequence ID" value="RPD99883.1"/>
    <property type="molecule type" value="Genomic_DNA"/>
</dbReference>
<gene>
    <name evidence="5" type="ORF">EGM88_01045</name>
</gene>
<dbReference type="GO" id="GO:0003677">
    <property type="term" value="F:DNA binding"/>
    <property type="evidence" value="ECO:0007669"/>
    <property type="project" value="UniProtKB-KW"/>
</dbReference>
<dbReference type="PANTHER" id="PTHR40661">
    <property type="match status" value="1"/>
</dbReference>
<keyword evidence="6" id="KW-1185">Reference proteome</keyword>
<dbReference type="InterPro" id="IPR036286">
    <property type="entry name" value="LexA/Signal_pep-like_sf"/>
</dbReference>
<proteinExistence type="predicted"/>